<dbReference type="InterPro" id="IPR038076">
    <property type="entry name" value="MgtE_N_sf"/>
</dbReference>
<evidence type="ECO:0000256" key="1">
    <source>
        <dbReference type="SAM" id="Coils"/>
    </source>
</evidence>
<reference evidence="2 3" key="1">
    <citation type="submission" date="2024-01" db="EMBL/GenBank/DDBJ databases">
        <title>Mesobacterium rodlantinim sp. nov., isolated from shallow sea hydrothermal systems off Kueishantao Island.</title>
        <authorList>
            <person name="Su Z."/>
            <person name="Tang K."/>
        </authorList>
    </citation>
    <scope>NUCLEOTIDE SEQUENCE [LARGE SCALE GENOMIC DNA]</scope>
    <source>
        <strain evidence="2 3">TK19101</strain>
    </source>
</reference>
<comment type="caution">
    <text evidence="2">The sequence shown here is derived from an EMBL/GenBank/DDBJ whole genome shotgun (WGS) entry which is preliminary data.</text>
</comment>
<dbReference type="EMBL" id="JAYLLH010000011">
    <property type="protein sequence ID" value="MEC3861568.1"/>
    <property type="molecule type" value="Genomic_DNA"/>
</dbReference>
<keyword evidence="1" id="KW-0175">Coiled coil</keyword>
<evidence type="ECO:0008006" key="4">
    <source>
        <dbReference type="Google" id="ProtNLM"/>
    </source>
</evidence>
<name>A0ABU6HGI8_9RHOB</name>
<feature type="coiled-coil region" evidence="1">
    <location>
        <begin position="92"/>
        <end position="126"/>
    </location>
</feature>
<evidence type="ECO:0000313" key="3">
    <source>
        <dbReference type="Proteomes" id="UP001348149"/>
    </source>
</evidence>
<proteinExistence type="predicted"/>
<dbReference type="RefSeq" id="WP_326297287.1">
    <property type="nucleotide sequence ID" value="NZ_JAYLLH010000011.1"/>
</dbReference>
<gene>
    <name evidence="2" type="ORF">VK792_09755</name>
</gene>
<organism evidence="2 3">
    <name type="scientific">Mesobacterium hydrothermale</name>
    <dbReference type="NCBI Taxonomy" id="3111907"/>
    <lineage>
        <taxon>Bacteria</taxon>
        <taxon>Pseudomonadati</taxon>
        <taxon>Pseudomonadota</taxon>
        <taxon>Alphaproteobacteria</taxon>
        <taxon>Rhodobacterales</taxon>
        <taxon>Roseobacteraceae</taxon>
        <taxon>Mesobacterium</taxon>
    </lineage>
</organism>
<dbReference type="Gene3D" id="1.25.60.10">
    <property type="entry name" value="MgtE N-terminal domain-like"/>
    <property type="match status" value="1"/>
</dbReference>
<keyword evidence="3" id="KW-1185">Reference proteome</keyword>
<dbReference type="SUPFAM" id="SSF158791">
    <property type="entry name" value="MgtE N-terminal domain-like"/>
    <property type="match status" value="1"/>
</dbReference>
<protein>
    <recommendedName>
        <fullName evidence="4">Magnesium transporter MgtE intracellular domain-containing protein</fullName>
    </recommendedName>
</protein>
<evidence type="ECO:0000313" key="2">
    <source>
        <dbReference type="EMBL" id="MEC3861568.1"/>
    </source>
</evidence>
<accession>A0ABU6HGI8</accession>
<sequence length="201" mass="20847">MAGRKRKVSPLGPVGVIGALLIGSALVRLVAGAGQVLASGSPGMALNAPKHIAESPLCTTDDDLQRVLDALRAREDKVAREEARITARLAELASAEAHLAERQAAAETAEAKLAATMAQADRASEDDLSRLTTVYERMKPKPAAALFESMAPEFAAGFLGRMSPEAAAAIMAAMHPETANAISVLLAGRNANAGRTDPISQ</sequence>
<dbReference type="Proteomes" id="UP001348149">
    <property type="component" value="Unassembled WGS sequence"/>
</dbReference>